<keyword evidence="3" id="KW-0808">Transferase</keyword>
<evidence type="ECO:0000313" key="5">
    <source>
        <dbReference type="EMBL" id="MBH0113703.1"/>
    </source>
</evidence>
<dbReference type="InterPro" id="IPR028098">
    <property type="entry name" value="Glyco_trans_4-like_N"/>
</dbReference>
<organism evidence="5 6">
    <name type="scientific">Novosphingobium aureum</name>
    <dbReference type="NCBI Taxonomy" id="2792964"/>
    <lineage>
        <taxon>Bacteria</taxon>
        <taxon>Pseudomonadati</taxon>
        <taxon>Pseudomonadota</taxon>
        <taxon>Alphaproteobacteria</taxon>
        <taxon>Sphingomonadales</taxon>
        <taxon>Sphingomonadaceae</taxon>
        <taxon>Novosphingobium</taxon>
    </lineage>
</organism>
<dbReference type="Gene3D" id="3.40.50.2000">
    <property type="entry name" value="Glycogen Phosphorylase B"/>
    <property type="match status" value="2"/>
</dbReference>
<evidence type="ECO:0000313" key="6">
    <source>
        <dbReference type="Proteomes" id="UP000617634"/>
    </source>
</evidence>
<evidence type="ECO:0000256" key="3">
    <source>
        <dbReference type="ARBA" id="ARBA00022679"/>
    </source>
</evidence>
<dbReference type="PANTHER" id="PTHR12526">
    <property type="entry name" value="GLYCOSYLTRANSFERASE"/>
    <property type="match status" value="1"/>
</dbReference>
<dbReference type="AlphaFoldDB" id="A0A931HE05"/>
<keyword evidence="6" id="KW-1185">Reference proteome</keyword>
<evidence type="ECO:0000256" key="2">
    <source>
        <dbReference type="ARBA" id="ARBA00022676"/>
    </source>
</evidence>
<reference evidence="5" key="1">
    <citation type="submission" date="2020-11" db="EMBL/GenBank/DDBJ databases">
        <title>Novosphingobium aureum sp. nov., a marine bacterium isolated from sediment of a salt flat.</title>
        <authorList>
            <person name="Yoo Y."/>
            <person name="Kim J.-J."/>
        </authorList>
    </citation>
    <scope>NUCLEOTIDE SEQUENCE</scope>
    <source>
        <strain evidence="5">YJ-S2-02</strain>
    </source>
</reference>
<protein>
    <submittedName>
        <fullName evidence="5">Glycosyltransferase family 4 protein</fullName>
    </submittedName>
</protein>
<gene>
    <name evidence="5" type="ORF">I5E68_12170</name>
</gene>
<sequence length="400" mass="42954">MPPGFGAELAGTASRCAQGAQFAISRRLTVCYPLAGDALGGSHVSLRGLLEELDPAAYRVLVVPEIRDGKLARFFSGFEQVVDPAPPPRSFRPGQSFGPLQAARTFAGLRRRAAFLRAQGVDIVHTNDGRSHASWALAARIAKVRLLWHHRGDPGARGLRYVAPFLADRIVAVSSFALPRGQLGAAASASVIHSPFDVSITADRVRMRQLILDATGAHEDTLICGYFGAFVERKRPLDFVAAIEALGRISDRPVVGAMFGLARDPKMEARLDAAIRAMRGPARVERLGWRTPGHEWLAGCDMLLVPAVDEPLGRTLVEAMLVGTPVVAVSSGGNPEALEGGCGVLVEPGDANAMALVAEQLSRECVVRETMVERARLAARQRFSRQNHATRVIATYHALA</sequence>
<dbReference type="Pfam" id="PF13692">
    <property type="entry name" value="Glyco_trans_1_4"/>
    <property type="match status" value="1"/>
</dbReference>
<dbReference type="RefSeq" id="WP_197164821.1">
    <property type="nucleotide sequence ID" value="NZ_JADZGI010000001.1"/>
</dbReference>
<dbReference type="Proteomes" id="UP000617634">
    <property type="component" value="Unassembled WGS sequence"/>
</dbReference>
<feature type="domain" description="Glycosyltransferase subfamily 4-like N-terminal" evidence="4">
    <location>
        <begin position="40"/>
        <end position="177"/>
    </location>
</feature>
<dbReference type="CDD" id="cd03801">
    <property type="entry name" value="GT4_PimA-like"/>
    <property type="match status" value="1"/>
</dbReference>
<comment type="similarity">
    <text evidence="1">Belongs to the glycosyltransferase group 1 family. Glycosyltransferase 4 subfamily.</text>
</comment>
<dbReference type="Pfam" id="PF13439">
    <property type="entry name" value="Glyco_transf_4"/>
    <property type="match status" value="1"/>
</dbReference>
<proteinExistence type="inferred from homology"/>
<dbReference type="EMBL" id="JADZGI010000001">
    <property type="protein sequence ID" value="MBH0113703.1"/>
    <property type="molecule type" value="Genomic_DNA"/>
</dbReference>
<evidence type="ECO:0000259" key="4">
    <source>
        <dbReference type="Pfam" id="PF13439"/>
    </source>
</evidence>
<dbReference type="PANTHER" id="PTHR12526:SF640">
    <property type="entry name" value="COLANIC ACID BIOSYNTHESIS GLYCOSYLTRANSFERASE WCAL-RELATED"/>
    <property type="match status" value="1"/>
</dbReference>
<dbReference type="SUPFAM" id="SSF53756">
    <property type="entry name" value="UDP-Glycosyltransferase/glycogen phosphorylase"/>
    <property type="match status" value="1"/>
</dbReference>
<accession>A0A931HE05</accession>
<keyword evidence="2" id="KW-0328">Glycosyltransferase</keyword>
<name>A0A931HE05_9SPHN</name>
<dbReference type="GO" id="GO:0016757">
    <property type="term" value="F:glycosyltransferase activity"/>
    <property type="evidence" value="ECO:0007669"/>
    <property type="project" value="UniProtKB-KW"/>
</dbReference>
<comment type="caution">
    <text evidence="5">The sequence shown here is derived from an EMBL/GenBank/DDBJ whole genome shotgun (WGS) entry which is preliminary data.</text>
</comment>
<evidence type="ECO:0000256" key="1">
    <source>
        <dbReference type="ARBA" id="ARBA00009481"/>
    </source>
</evidence>